<dbReference type="SMART" id="SM00464">
    <property type="entry name" value="LON"/>
    <property type="match status" value="1"/>
</dbReference>
<dbReference type="PROSITE" id="PS51787">
    <property type="entry name" value="LON_N"/>
    <property type="match status" value="1"/>
</dbReference>
<dbReference type="PANTHER" id="PTHR46732">
    <property type="entry name" value="ATP-DEPENDENT PROTEASE LA (LON) DOMAIN PROTEIN"/>
    <property type="match status" value="1"/>
</dbReference>
<name>A0A9W6P2J5_9ACTN</name>
<gene>
    <name evidence="2" type="ORF">Nans01_02930</name>
</gene>
<feature type="domain" description="Lon N-terminal" evidence="1">
    <location>
        <begin position="1"/>
        <end position="184"/>
    </location>
</feature>
<evidence type="ECO:0000259" key="1">
    <source>
        <dbReference type="PROSITE" id="PS51787"/>
    </source>
</evidence>
<dbReference type="InterPro" id="IPR003111">
    <property type="entry name" value="Lon_prtase_N"/>
</dbReference>
<dbReference type="Gene3D" id="1.20.58.1480">
    <property type="match status" value="1"/>
</dbReference>
<dbReference type="PANTHER" id="PTHR46732:SF8">
    <property type="entry name" value="ATP-DEPENDENT PROTEASE LA (LON) DOMAIN PROTEIN"/>
    <property type="match status" value="1"/>
</dbReference>
<dbReference type="InterPro" id="IPR015947">
    <property type="entry name" value="PUA-like_sf"/>
</dbReference>
<sequence>MPLRVFEDRYRELVEDLLALPADEPRAFGVLGIELGHEVGELSADQLSAVGCVVEITDVQRDEEGGFDLVVTGTGRFQVRELLPPDSAHAYLRAVTDPLPDEVGAGADELCERAIRLFSLYCERLNGIGVVAEPPEEFPAKALQVSYSVSGAMIVDQSDKQALLEAEHAAARLELVCDLLRRENRVLSSLRLLPAGRFLRHEVNLN</sequence>
<accession>A0A9W6P2J5</accession>
<organism evidence="2 3">
    <name type="scientific">Nocardiopsis ansamitocini</name>
    <dbReference type="NCBI Taxonomy" id="1670832"/>
    <lineage>
        <taxon>Bacteria</taxon>
        <taxon>Bacillati</taxon>
        <taxon>Actinomycetota</taxon>
        <taxon>Actinomycetes</taxon>
        <taxon>Streptosporangiales</taxon>
        <taxon>Nocardiopsidaceae</taxon>
        <taxon>Nocardiopsis</taxon>
    </lineage>
</organism>
<protein>
    <recommendedName>
        <fullName evidence="1">Lon N-terminal domain-containing protein</fullName>
    </recommendedName>
</protein>
<proteinExistence type="predicted"/>
<evidence type="ECO:0000313" key="2">
    <source>
        <dbReference type="EMBL" id="GLU45942.1"/>
    </source>
</evidence>
<dbReference type="EMBL" id="BSQG01000001">
    <property type="protein sequence ID" value="GLU45942.1"/>
    <property type="molecule type" value="Genomic_DNA"/>
</dbReference>
<dbReference type="InterPro" id="IPR046336">
    <property type="entry name" value="Lon_prtase_N_sf"/>
</dbReference>
<dbReference type="Pfam" id="PF02190">
    <property type="entry name" value="LON_substr_bdg"/>
    <property type="match status" value="1"/>
</dbReference>
<keyword evidence="3" id="KW-1185">Reference proteome</keyword>
<evidence type="ECO:0000313" key="3">
    <source>
        <dbReference type="Proteomes" id="UP001165092"/>
    </source>
</evidence>
<dbReference type="SUPFAM" id="SSF88697">
    <property type="entry name" value="PUA domain-like"/>
    <property type="match status" value="1"/>
</dbReference>
<dbReference type="Proteomes" id="UP001165092">
    <property type="component" value="Unassembled WGS sequence"/>
</dbReference>
<comment type="caution">
    <text evidence="2">The sequence shown here is derived from an EMBL/GenBank/DDBJ whole genome shotgun (WGS) entry which is preliminary data.</text>
</comment>
<dbReference type="AlphaFoldDB" id="A0A9W6P2J5"/>
<dbReference type="Gene3D" id="2.30.130.40">
    <property type="entry name" value="LON domain-like"/>
    <property type="match status" value="1"/>
</dbReference>
<reference evidence="2" key="1">
    <citation type="submission" date="2023-02" db="EMBL/GenBank/DDBJ databases">
        <title>Nocardiopsis ansamitocini NBRC 112285.</title>
        <authorList>
            <person name="Ichikawa N."/>
            <person name="Sato H."/>
            <person name="Tonouchi N."/>
        </authorList>
    </citation>
    <scope>NUCLEOTIDE SEQUENCE</scope>
    <source>
        <strain evidence="2">NBRC 112285</strain>
    </source>
</reference>